<keyword evidence="3" id="KW-1185">Reference proteome</keyword>
<organism evidence="2 3">
    <name type="scientific">Melanomma pulvis-pyrius CBS 109.77</name>
    <dbReference type="NCBI Taxonomy" id="1314802"/>
    <lineage>
        <taxon>Eukaryota</taxon>
        <taxon>Fungi</taxon>
        <taxon>Dikarya</taxon>
        <taxon>Ascomycota</taxon>
        <taxon>Pezizomycotina</taxon>
        <taxon>Dothideomycetes</taxon>
        <taxon>Pleosporomycetidae</taxon>
        <taxon>Pleosporales</taxon>
        <taxon>Melanommataceae</taxon>
        <taxon>Melanomma</taxon>
    </lineage>
</organism>
<feature type="compositionally biased region" description="Basic and acidic residues" evidence="1">
    <location>
        <begin position="360"/>
        <end position="372"/>
    </location>
</feature>
<protein>
    <submittedName>
        <fullName evidence="2">Uncharacterized protein</fullName>
    </submittedName>
</protein>
<evidence type="ECO:0000313" key="3">
    <source>
        <dbReference type="Proteomes" id="UP000799757"/>
    </source>
</evidence>
<name>A0A6A6X860_9PLEO</name>
<feature type="region of interest" description="Disordered" evidence="1">
    <location>
        <begin position="345"/>
        <end position="372"/>
    </location>
</feature>
<gene>
    <name evidence="2" type="ORF">K505DRAFT_362812</name>
</gene>
<dbReference type="EMBL" id="MU001965">
    <property type="protein sequence ID" value="KAF2792542.1"/>
    <property type="molecule type" value="Genomic_DNA"/>
</dbReference>
<dbReference type="Proteomes" id="UP000799757">
    <property type="component" value="Unassembled WGS sequence"/>
</dbReference>
<evidence type="ECO:0000256" key="1">
    <source>
        <dbReference type="SAM" id="MobiDB-lite"/>
    </source>
</evidence>
<dbReference type="AlphaFoldDB" id="A0A6A6X860"/>
<accession>A0A6A6X860</accession>
<dbReference type="OrthoDB" id="3800377at2759"/>
<proteinExistence type="predicted"/>
<evidence type="ECO:0000313" key="2">
    <source>
        <dbReference type="EMBL" id="KAF2792542.1"/>
    </source>
</evidence>
<sequence length="372" mass="41562">MKFEFVEGSNLGVDVALVESVWKIYCWWLTFDGANYDTYCEEDAPTEAGNDVFNCDHAILQLWDLVLSQIVATDGTHAKAMKKSRMNSLASVRLSQMPRNIVCAPTSRRGELLVTWESIEPLKNNSKPVKVTLHSSSCMGDLSHSWDGLAHSRLIMNYEAHTSHVGSTAGVTFTELDPDMMYYTKVPRDFDGAFFGVEPPAIQPATESVYVESLEDQIMNDLNRQVTIDSADDVSDSLYRDPTPMDSSYSRLIGSSPTPRNCMSGIDEIEDIDEEGSVIRRWPIANVDGTHLNPSHRQENLVGGKIEHGELDWCGSFPGSHQFHRARDHPDDDVLIAKPKLKVINNNGKRPASNMAPGESLRRTEPRVEHIK</sequence>
<feature type="compositionally biased region" description="Polar residues" evidence="1">
    <location>
        <begin position="245"/>
        <end position="257"/>
    </location>
</feature>
<feature type="region of interest" description="Disordered" evidence="1">
    <location>
        <begin position="234"/>
        <end position="257"/>
    </location>
</feature>
<reference evidence="2" key="1">
    <citation type="journal article" date="2020" name="Stud. Mycol.">
        <title>101 Dothideomycetes genomes: a test case for predicting lifestyles and emergence of pathogens.</title>
        <authorList>
            <person name="Haridas S."/>
            <person name="Albert R."/>
            <person name="Binder M."/>
            <person name="Bloem J."/>
            <person name="Labutti K."/>
            <person name="Salamov A."/>
            <person name="Andreopoulos B."/>
            <person name="Baker S."/>
            <person name="Barry K."/>
            <person name="Bills G."/>
            <person name="Bluhm B."/>
            <person name="Cannon C."/>
            <person name="Castanera R."/>
            <person name="Culley D."/>
            <person name="Daum C."/>
            <person name="Ezra D."/>
            <person name="Gonzalez J."/>
            <person name="Henrissat B."/>
            <person name="Kuo A."/>
            <person name="Liang C."/>
            <person name="Lipzen A."/>
            <person name="Lutzoni F."/>
            <person name="Magnuson J."/>
            <person name="Mondo S."/>
            <person name="Nolan M."/>
            <person name="Ohm R."/>
            <person name="Pangilinan J."/>
            <person name="Park H.-J."/>
            <person name="Ramirez L."/>
            <person name="Alfaro M."/>
            <person name="Sun H."/>
            <person name="Tritt A."/>
            <person name="Yoshinaga Y."/>
            <person name="Zwiers L.-H."/>
            <person name="Turgeon B."/>
            <person name="Goodwin S."/>
            <person name="Spatafora J."/>
            <person name="Crous P."/>
            <person name="Grigoriev I."/>
        </authorList>
    </citation>
    <scope>NUCLEOTIDE SEQUENCE</scope>
    <source>
        <strain evidence="2">CBS 109.77</strain>
    </source>
</reference>